<accession>Q0ZDF9</accession>
<name>Q0ZDF9_AMICA</name>
<dbReference type="GO" id="GO:0000981">
    <property type="term" value="F:DNA-binding transcription factor activity, RNA polymerase II-specific"/>
    <property type="evidence" value="ECO:0007669"/>
    <property type="project" value="InterPro"/>
</dbReference>
<comment type="subcellular location">
    <subcellularLocation>
        <location evidence="6 7">Nucleus</location>
    </subcellularLocation>
</comment>
<dbReference type="PANTHER" id="PTHR45664:SF12">
    <property type="entry name" value="PANCREAS_DUODENUM HOMEOBOX PROTEIN 1"/>
    <property type="match status" value="1"/>
</dbReference>
<feature type="compositionally biased region" description="Basic and acidic residues" evidence="8">
    <location>
        <begin position="198"/>
        <end position="209"/>
    </location>
</feature>
<keyword evidence="2 6" id="KW-0371">Homeobox</keyword>
<dbReference type="InterPro" id="IPR009057">
    <property type="entry name" value="Homeodomain-like_sf"/>
</dbReference>
<evidence type="ECO:0000256" key="2">
    <source>
        <dbReference type="ARBA" id="ARBA00023155"/>
    </source>
</evidence>
<dbReference type="GO" id="GO:0045944">
    <property type="term" value="P:positive regulation of transcription by RNA polymerase II"/>
    <property type="evidence" value="ECO:0007669"/>
    <property type="project" value="UniProtKB-ARBA"/>
</dbReference>
<evidence type="ECO:0000259" key="9">
    <source>
        <dbReference type="PROSITE" id="PS50071"/>
    </source>
</evidence>
<dbReference type="Gene3D" id="1.10.10.60">
    <property type="entry name" value="Homeodomain-like"/>
    <property type="match status" value="1"/>
</dbReference>
<dbReference type="SUPFAM" id="SSF46689">
    <property type="entry name" value="Homeodomain-like"/>
    <property type="match status" value="1"/>
</dbReference>
<evidence type="ECO:0000256" key="5">
    <source>
        <dbReference type="ARBA" id="ARBA00040412"/>
    </source>
</evidence>
<dbReference type="GO" id="GO:0005634">
    <property type="term" value="C:nucleus"/>
    <property type="evidence" value="ECO:0007669"/>
    <property type="project" value="UniProtKB-SubCell"/>
</dbReference>
<dbReference type="PRINTS" id="PR00025">
    <property type="entry name" value="ANTENNAPEDIA"/>
</dbReference>
<dbReference type="GeneID" id="136746465"/>
<feature type="DNA-binding region" description="Homeobox" evidence="6">
    <location>
        <begin position="140"/>
        <end position="199"/>
    </location>
</feature>
<evidence type="ECO:0000256" key="7">
    <source>
        <dbReference type="RuleBase" id="RU000682"/>
    </source>
</evidence>
<dbReference type="CDD" id="cd00086">
    <property type="entry name" value="homeodomain"/>
    <property type="match status" value="1"/>
</dbReference>
<feature type="domain" description="Homeobox" evidence="9">
    <location>
        <begin position="138"/>
        <end position="198"/>
    </location>
</feature>
<dbReference type="PROSITE" id="PS00027">
    <property type="entry name" value="HOMEOBOX_1"/>
    <property type="match status" value="1"/>
</dbReference>
<dbReference type="PRINTS" id="PR00024">
    <property type="entry name" value="HOMEOBOX"/>
</dbReference>
<dbReference type="EMBL" id="DQ504303">
    <property type="protein sequence ID" value="ABF51665.1"/>
    <property type="molecule type" value="Genomic_DNA"/>
</dbReference>
<gene>
    <name evidence="10" type="primary">Pdx1</name>
</gene>
<keyword evidence="3 6" id="KW-0539">Nucleus</keyword>
<protein>
    <recommendedName>
        <fullName evidence="5">Pancreas/duodenum homeobox protein 1</fullName>
    </recommendedName>
</protein>
<dbReference type="PANTHER" id="PTHR45664">
    <property type="entry name" value="PROTEIN ZERKNUELLT 1-RELATED"/>
    <property type="match status" value="1"/>
</dbReference>
<dbReference type="PROSITE" id="PS50071">
    <property type="entry name" value="HOMEOBOX_2"/>
    <property type="match status" value="1"/>
</dbReference>
<evidence type="ECO:0000256" key="4">
    <source>
        <dbReference type="ARBA" id="ARBA00038297"/>
    </source>
</evidence>
<organism evidence="10">
    <name type="scientific">Amia calva</name>
    <name type="common">Bowfin</name>
    <dbReference type="NCBI Taxonomy" id="7924"/>
    <lineage>
        <taxon>Eukaryota</taxon>
        <taxon>Metazoa</taxon>
        <taxon>Chordata</taxon>
        <taxon>Craniata</taxon>
        <taxon>Vertebrata</taxon>
        <taxon>Euteleostomi</taxon>
        <taxon>Actinopterygii</taxon>
        <taxon>Neopterygii</taxon>
        <taxon>Holostei</taxon>
        <taxon>Amiiformes</taxon>
        <taxon>Amiidae</taxon>
        <taxon>Amia</taxon>
    </lineage>
</organism>
<reference evidence="10" key="1">
    <citation type="journal article" date="2006" name="Proc. Natl. Acad. Sci. U.S.A.">
        <title>Breakup of a homeobox cluster after genome duplication in teleosts.</title>
        <authorList>
            <person name="Mulley J.F."/>
            <person name="Chiu C.-H."/>
            <person name="Holland P.W.H."/>
        </authorList>
    </citation>
    <scope>NUCLEOTIDE SEQUENCE</scope>
</reference>
<evidence type="ECO:0000256" key="3">
    <source>
        <dbReference type="ARBA" id="ARBA00023242"/>
    </source>
</evidence>
<evidence type="ECO:0000313" key="10">
    <source>
        <dbReference type="EMBL" id="ABF51665.1"/>
    </source>
</evidence>
<evidence type="ECO:0000256" key="8">
    <source>
        <dbReference type="SAM" id="MobiDB-lite"/>
    </source>
</evidence>
<dbReference type="GO" id="GO:0000978">
    <property type="term" value="F:RNA polymerase II cis-regulatory region sequence-specific DNA binding"/>
    <property type="evidence" value="ECO:0007669"/>
    <property type="project" value="TreeGrafter"/>
</dbReference>
<dbReference type="Pfam" id="PF00046">
    <property type="entry name" value="Homeodomain"/>
    <property type="match status" value="1"/>
</dbReference>
<dbReference type="RefSeq" id="XP_066555069.1">
    <property type="nucleotide sequence ID" value="XM_066698972.1"/>
</dbReference>
<dbReference type="AlphaFoldDB" id="Q0ZDF9"/>
<dbReference type="InterPro" id="IPR001356">
    <property type="entry name" value="HD"/>
</dbReference>
<dbReference type="SMART" id="SM00389">
    <property type="entry name" value="HOX"/>
    <property type="match status" value="1"/>
</dbReference>
<evidence type="ECO:0000256" key="1">
    <source>
        <dbReference type="ARBA" id="ARBA00023125"/>
    </source>
</evidence>
<dbReference type="InterPro" id="IPR017970">
    <property type="entry name" value="Homeobox_CS"/>
</dbReference>
<feature type="compositionally biased region" description="Polar residues" evidence="8">
    <location>
        <begin position="40"/>
        <end position="53"/>
    </location>
</feature>
<feature type="region of interest" description="Disordered" evidence="8">
    <location>
        <begin position="74"/>
        <end position="93"/>
    </location>
</feature>
<comment type="similarity">
    <text evidence="4">Belongs to the Antp homeobox family. IPF1/XlHbox-8 subfamily.</text>
</comment>
<keyword evidence="1 6" id="KW-0238">DNA-binding</keyword>
<dbReference type="InterPro" id="IPR017995">
    <property type="entry name" value="Homeobox_antennapedia"/>
</dbReference>
<feature type="region of interest" description="Disordered" evidence="8">
    <location>
        <begin position="21"/>
        <end position="53"/>
    </location>
</feature>
<dbReference type="FunFam" id="1.10.10.60:FF:000176">
    <property type="entry name" value="pancreas/duodenum homeobox protein 1"/>
    <property type="match status" value="1"/>
</dbReference>
<dbReference type="InterPro" id="IPR020479">
    <property type="entry name" value="HD_metazoa"/>
</dbReference>
<sequence length="258" mass="29425">MNREEHYYASAQLYKDPCAYQRAQSQDYSPSPPPCLYMGRQQQSSYPAPCSLEQSSLPDISPYEVPLMSEDPVLPHLHHPAQPTAPQQAGGYGDPVDLALLDERSRFPLPFPWMKSTKSHAHTWKGQWTGGAYMVEPEENKRTRTAYTRAQLLELEKEFLFNKYISRPRRVELAVMLNLTERHIKIWFQNRRMKWKKEEDKKRVRHGDPEQDSSISSGDLKEDACAVSSAPQPREAVRPAVSSSPQHSLGPGPAREPA</sequence>
<feature type="region of interest" description="Disordered" evidence="8">
    <location>
        <begin position="198"/>
        <end position="258"/>
    </location>
</feature>
<dbReference type="GO" id="GO:0003309">
    <property type="term" value="P:type B pancreatic cell differentiation"/>
    <property type="evidence" value="ECO:0007669"/>
    <property type="project" value="TreeGrafter"/>
</dbReference>
<evidence type="ECO:0000256" key="6">
    <source>
        <dbReference type="PROSITE-ProRule" id="PRU00108"/>
    </source>
</evidence>
<proteinExistence type="inferred from homology"/>